<dbReference type="Gene3D" id="3.40.630.30">
    <property type="match status" value="1"/>
</dbReference>
<feature type="domain" description="N-acetyltransferase" evidence="3">
    <location>
        <begin position="2"/>
        <end position="163"/>
    </location>
</feature>
<reference evidence="5" key="1">
    <citation type="submission" date="2015-07" db="EMBL/GenBank/DDBJ databases">
        <title>Lactobacillus ginsenosidimutans/EMML 3141/ whole genome sequencing.</title>
        <authorList>
            <person name="Kim M.K."/>
            <person name="Im W.-T."/>
            <person name="Srinivasan S."/>
            <person name="Lee J.-J."/>
        </authorList>
    </citation>
    <scope>NUCLEOTIDE SEQUENCE [LARGE SCALE GENOMIC DNA]</scope>
    <source>
        <strain evidence="5">EMML 3041</strain>
    </source>
</reference>
<gene>
    <name evidence="4" type="ORF">ABM34_07795</name>
</gene>
<keyword evidence="1 4" id="KW-0808">Transferase</keyword>
<dbReference type="CDD" id="cd04301">
    <property type="entry name" value="NAT_SF"/>
    <property type="match status" value="1"/>
</dbReference>
<proteinExistence type="predicted"/>
<evidence type="ECO:0000313" key="5">
    <source>
        <dbReference type="Proteomes" id="UP000036106"/>
    </source>
</evidence>
<name>A0A0H4QGB3_9LACO</name>
<dbReference type="PROSITE" id="PS51186">
    <property type="entry name" value="GNAT"/>
    <property type="match status" value="1"/>
</dbReference>
<evidence type="ECO:0000313" key="4">
    <source>
        <dbReference type="EMBL" id="AKP67444.1"/>
    </source>
</evidence>
<keyword evidence="5" id="KW-1185">Reference proteome</keyword>
<dbReference type="KEGG" id="lgn:ABM34_07795"/>
<dbReference type="Proteomes" id="UP000036106">
    <property type="component" value="Chromosome"/>
</dbReference>
<dbReference type="PANTHER" id="PTHR43072">
    <property type="entry name" value="N-ACETYLTRANSFERASE"/>
    <property type="match status" value="1"/>
</dbReference>
<dbReference type="SUPFAM" id="SSF55729">
    <property type="entry name" value="Acyl-CoA N-acyltransferases (Nat)"/>
    <property type="match status" value="1"/>
</dbReference>
<dbReference type="InterPro" id="IPR016181">
    <property type="entry name" value="Acyl_CoA_acyltransferase"/>
</dbReference>
<dbReference type="EMBL" id="CP012034">
    <property type="protein sequence ID" value="AKP67444.1"/>
    <property type="molecule type" value="Genomic_DNA"/>
</dbReference>
<dbReference type="PANTHER" id="PTHR43072:SF23">
    <property type="entry name" value="UPF0039 PROTEIN C11D3.02C"/>
    <property type="match status" value="1"/>
</dbReference>
<dbReference type="RefSeq" id="WP_048704768.1">
    <property type="nucleotide sequence ID" value="NZ_CP012034.1"/>
</dbReference>
<evidence type="ECO:0000259" key="3">
    <source>
        <dbReference type="PROSITE" id="PS51186"/>
    </source>
</evidence>
<organism evidence="4 5">
    <name type="scientific">Companilactobacillus ginsenosidimutans</name>
    <dbReference type="NCBI Taxonomy" id="1007676"/>
    <lineage>
        <taxon>Bacteria</taxon>
        <taxon>Bacillati</taxon>
        <taxon>Bacillota</taxon>
        <taxon>Bacilli</taxon>
        <taxon>Lactobacillales</taxon>
        <taxon>Lactobacillaceae</taxon>
        <taxon>Companilactobacillus</taxon>
    </lineage>
</organism>
<accession>A0A0H4QGB3</accession>
<evidence type="ECO:0000256" key="1">
    <source>
        <dbReference type="ARBA" id="ARBA00022679"/>
    </source>
</evidence>
<dbReference type="GO" id="GO:0016747">
    <property type="term" value="F:acyltransferase activity, transferring groups other than amino-acyl groups"/>
    <property type="evidence" value="ECO:0007669"/>
    <property type="project" value="InterPro"/>
</dbReference>
<evidence type="ECO:0000256" key="2">
    <source>
        <dbReference type="ARBA" id="ARBA00023315"/>
    </source>
</evidence>
<dbReference type="Pfam" id="PF13420">
    <property type="entry name" value="Acetyltransf_4"/>
    <property type="match status" value="1"/>
</dbReference>
<dbReference type="InterPro" id="IPR000182">
    <property type="entry name" value="GNAT_dom"/>
</dbReference>
<keyword evidence="2" id="KW-0012">Acyltransferase</keyword>
<dbReference type="STRING" id="1007676.ABM34_07795"/>
<dbReference type="AlphaFoldDB" id="A0A0H4QGB3"/>
<dbReference type="PATRIC" id="fig|1007676.4.peg.1567"/>
<dbReference type="OrthoDB" id="9798006at2"/>
<protein>
    <submittedName>
        <fullName evidence="4">Acetyltransferase</fullName>
    </submittedName>
</protein>
<sequence>MLKIRPATFRDAKSLLKIYAPYVLETTITFEYEVPSLGEFEQRITETLRDYPYLVAENEDQIVGYAYAHRFSERQAYDWAAEISVYVDQNAKRLGVGKTLYAEIERILAQQNVASSVAIVTGQNSGSIAFHEKLGYKQVGLLPKIGFKFDQWIDVIHLQKRLGDFESPKEFVPYSQLNI</sequence>